<evidence type="ECO:0000313" key="4">
    <source>
        <dbReference type="EMBL" id="PSS36586.1"/>
    </source>
</evidence>
<feature type="region of interest" description="Disordered" evidence="2">
    <location>
        <begin position="153"/>
        <end position="198"/>
    </location>
</feature>
<evidence type="ECO:0000259" key="3">
    <source>
        <dbReference type="PROSITE" id="PS50157"/>
    </source>
</evidence>
<dbReference type="Proteomes" id="UP000241394">
    <property type="component" value="Chromosome LG1"/>
</dbReference>
<feature type="compositionally biased region" description="Pro residues" evidence="2">
    <location>
        <begin position="55"/>
        <end position="65"/>
    </location>
</feature>
<dbReference type="SUPFAM" id="SSF57667">
    <property type="entry name" value="beta-beta-alpha zinc fingers"/>
    <property type="match status" value="1"/>
</dbReference>
<proteinExistence type="predicted"/>
<evidence type="ECO:0000256" key="1">
    <source>
        <dbReference type="PROSITE-ProRule" id="PRU00042"/>
    </source>
</evidence>
<reference evidence="5" key="2">
    <citation type="journal article" date="2018" name="BMC Genomics">
        <title>A manually annotated Actinidia chinensis var. chinensis (kiwifruit) genome highlights the challenges associated with draft genomes and gene prediction in plants.</title>
        <authorList>
            <person name="Pilkington S.M."/>
            <person name="Crowhurst R."/>
            <person name="Hilario E."/>
            <person name="Nardozza S."/>
            <person name="Fraser L."/>
            <person name="Peng Y."/>
            <person name="Gunaseelan K."/>
            <person name="Simpson R."/>
            <person name="Tahir J."/>
            <person name="Deroles S.C."/>
            <person name="Templeton K."/>
            <person name="Luo Z."/>
            <person name="Davy M."/>
            <person name="Cheng C."/>
            <person name="McNeilage M."/>
            <person name="Scaglione D."/>
            <person name="Liu Y."/>
            <person name="Zhang Q."/>
            <person name="Datson P."/>
            <person name="De Silva N."/>
            <person name="Gardiner S.E."/>
            <person name="Bassett H."/>
            <person name="Chagne D."/>
            <person name="McCallum J."/>
            <person name="Dzierzon H."/>
            <person name="Deng C."/>
            <person name="Wang Y.Y."/>
            <person name="Barron L."/>
            <person name="Manako K."/>
            <person name="Bowen J."/>
            <person name="Foster T.M."/>
            <person name="Erridge Z.A."/>
            <person name="Tiffin H."/>
            <person name="Waite C.N."/>
            <person name="Davies K.M."/>
            <person name="Grierson E.P."/>
            <person name="Laing W.A."/>
            <person name="Kirk R."/>
            <person name="Chen X."/>
            <person name="Wood M."/>
            <person name="Montefiori M."/>
            <person name="Brummell D.A."/>
            <person name="Schwinn K.E."/>
            <person name="Catanach A."/>
            <person name="Fullerton C."/>
            <person name="Li D."/>
            <person name="Meiyalaghan S."/>
            <person name="Nieuwenhuizen N."/>
            <person name="Read N."/>
            <person name="Prakash R."/>
            <person name="Hunter D."/>
            <person name="Zhang H."/>
            <person name="McKenzie M."/>
            <person name="Knabel M."/>
            <person name="Harris A."/>
            <person name="Allan A.C."/>
            <person name="Gleave A."/>
            <person name="Chen A."/>
            <person name="Janssen B.J."/>
            <person name="Plunkett B."/>
            <person name="Ampomah-Dwamena C."/>
            <person name="Voogd C."/>
            <person name="Leif D."/>
            <person name="Lafferty D."/>
            <person name="Souleyre E.J.F."/>
            <person name="Varkonyi-Gasic E."/>
            <person name="Gambi F."/>
            <person name="Hanley J."/>
            <person name="Yao J.L."/>
            <person name="Cheung J."/>
            <person name="David K.M."/>
            <person name="Warren B."/>
            <person name="Marsh K."/>
            <person name="Snowden K.C."/>
            <person name="Lin-Wang K."/>
            <person name="Brian L."/>
            <person name="Martinez-Sanchez M."/>
            <person name="Wang M."/>
            <person name="Ileperuma N."/>
            <person name="Macnee N."/>
            <person name="Campin R."/>
            <person name="McAtee P."/>
            <person name="Drummond R.S.M."/>
            <person name="Espley R.V."/>
            <person name="Ireland H.S."/>
            <person name="Wu R."/>
            <person name="Atkinson R.G."/>
            <person name="Karunairetnam S."/>
            <person name="Bulley S."/>
            <person name="Chunkath S."/>
            <person name="Hanley Z."/>
            <person name="Storey R."/>
            <person name="Thrimawithana A.H."/>
            <person name="Thomson S."/>
            <person name="David C."/>
            <person name="Testolin R."/>
            <person name="Huang H."/>
            <person name="Hellens R.P."/>
            <person name="Schaffer R.J."/>
        </authorList>
    </citation>
    <scope>NUCLEOTIDE SEQUENCE [LARGE SCALE GENOMIC DNA]</scope>
    <source>
        <strain evidence="5">cv. Red5</strain>
    </source>
</reference>
<dbReference type="STRING" id="1590841.A0A2R6S2S9"/>
<evidence type="ECO:0000256" key="2">
    <source>
        <dbReference type="SAM" id="MobiDB-lite"/>
    </source>
</evidence>
<dbReference type="GO" id="GO:0008270">
    <property type="term" value="F:zinc ion binding"/>
    <property type="evidence" value="ECO:0007669"/>
    <property type="project" value="UniProtKB-KW"/>
</dbReference>
<reference evidence="4 5" key="1">
    <citation type="submission" date="2017-07" db="EMBL/GenBank/DDBJ databases">
        <title>An improved, manually edited Actinidia chinensis var. chinensis (kiwifruit) genome highlights the challenges associated with draft genomes and gene prediction in plants.</title>
        <authorList>
            <person name="Pilkington S."/>
            <person name="Crowhurst R."/>
            <person name="Hilario E."/>
            <person name="Nardozza S."/>
            <person name="Fraser L."/>
            <person name="Peng Y."/>
            <person name="Gunaseelan K."/>
            <person name="Simpson R."/>
            <person name="Tahir J."/>
            <person name="Deroles S."/>
            <person name="Templeton K."/>
            <person name="Luo Z."/>
            <person name="Davy M."/>
            <person name="Cheng C."/>
            <person name="Mcneilage M."/>
            <person name="Scaglione D."/>
            <person name="Liu Y."/>
            <person name="Zhang Q."/>
            <person name="Datson P."/>
            <person name="De Silva N."/>
            <person name="Gardiner S."/>
            <person name="Bassett H."/>
            <person name="Chagne D."/>
            <person name="Mccallum J."/>
            <person name="Dzierzon H."/>
            <person name="Deng C."/>
            <person name="Wang Y.-Y."/>
            <person name="Barron N."/>
            <person name="Manako K."/>
            <person name="Bowen J."/>
            <person name="Foster T."/>
            <person name="Erridge Z."/>
            <person name="Tiffin H."/>
            <person name="Waite C."/>
            <person name="Davies K."/>
            <person name="Grierson E."/>
            <person name="Laing W."/>
            <person name="Kirk R."/>
            <person name="Chen X."/>
            <person name="Wood M."/>
            <person name="Montefiori M."/>
            <person name="Brummell D."/>
            <person name="Schwinn K."/>
            <person name="Catanach A."/>
            <person name="Fullerton C."/>
            <person name="Li D."/>
            <person name="Meiyalaghan S."/>
            <person name="Nieuwenhuizen N."/>
            <person name="Read N."/>
            <person name="Prakash R."/>
            <person name="Hunter D."/>
            <person name="Zhang H."/>
            <person name="Mckenzie M."/>
            <person name="Knabel M."/>
            <person name="Harris A."/>
            <person name="Allan A."/>
            <person name="Chen A."/>
            <person name="Janssen B."/>
            <person name="Plunkett B."/>
            <person name="Dwamena C."/>
            <person name="Voogd C."/>
            <person name="Leif D."/>
            <person name="Lafferty D."/>
            <person name="Souleyre E."/>
            <person name="Varkonyi-Gasic E."/>
            <person name="Gambi F."/>
            <person name="Hanley J."/>
            <person name="Yao J.-L."/>
            <person name="Cheung J."/>
            <person name="David K."/>
            <person name="Warren B."/>
            <person name="Marsh K."/>
            <person name="Snowden K."/>
            <person name="Lin-Wang K."/>
            <person name="Brian L."/>
            <person name="Martinez-Sanchez M."/>
            <person name="Wang M."/>
            <person name="Ileperuma N."/>
            <person name="Macnee N."/>
            <person name="Campin R."/>
            <person name="Mcatee P."/>
            <person name="Drummond R."/>
            <person name="Espley R."/>
            <person name="Ireland H."/>
            <person name="Wu R."/>
            <person name="Atkinson R."/>
            <person name="Karunairetnam S."/>
            <person name="Bulley S."/>
            <person name="Chunkath S."/>
            <person name="Hanley Z."/>
            <person name="Storey R."/>
            <person name="Thrimawithana A."/>
            <person name="Thomson S."/>
            <person name="David C."/>
            <person name="Testolin R."/>
        </authorList>
    </citation>
    <scope>NUCLEOTIDE SEQUENCE [LARGE SCALE GENOMIC DNA]</scope>
    <source>
        <strain evidence="5">cv. Red5</strain>
        <tissue evidence="4">Young leaf</tissue>
    </source>
</reference>
<keyword evidence="1" id="KW-0863">Zinc-finger</keyword>
<keyword evidence="1" id="KW-0479">Metal-binding</keyword>
<sequence length="198" mass="21145">MTNPGGSSDPLPDQGGEDSNRPPPLLSGGGVGQEEKNREGEDLGAGPSRTVIENPPSPPPPPPPLAAAEVEVEEHHPLFFCPECPKGFPSDRGLCGHMRTHKERPWRGAFPPPMFSREEFYDAGVGHLLNPPFGGENEREEGEILANPVAGEVEEQGGEEILAAPRAEESAAGPSGEEKREVPDLNEPPPCDEHGNYL</sequence>
<keyword evidence="1" id="KW-0862">Zinc</keyword>
<gene>
    <name evidence="4" type="ORF">CEY00_Acc01104</name>
</gene>
<comment type="caution">
    <text evidence="4">The sequence shown here is derived from an EMBL/GenBank/DDBJ whole genome shotgun (WGS) entry which is preliminary data.</text>
</comment>
<dbReference type="InterPro" id="IPR013087">
    <property type="entry name" value="Znf_C2H2_type"/>
</dbReference>
<dbReference type="InParanoid" id="A0A2R6S2S9"/>
<dbReference type="InterPro" id="IPR036236">
    <property type="entry name" value="Znf_C2H2_sf"/>
</dbReference>
<keyword evidence="5" id="KW-1185">Reference proteome</keyword>
<organism evidence="4 5">
    <name type="scientific">Actinidia chinensis var. chinensis</name>
    <name type="common">Chinese soft-hair kiwi</name>
    <dbReference type="NCBI Taxonomy" id="1590841"/>
    <lineage>
        <taxon>Eukaryota</taxon>
        <taxon>Viridiplantae</taxon>
        <taxon>Streptophyta</taxon>
        <taxon>Embryophyta</taxon>
        <taxon>Tracheophyta</taxon>
        <taxon>Spermatophyta</taxon>
        <taxon>Magnoliopsida</taxon>
        <taxon>eudicotyledons</taxon>
        <taxon>Gunneridae</taxon>
        <taxon>Pentapetalae</taxon>
        <taxon>asterids</taxon>
        <taxon>Ericales</taxon>
        <taxon>Actinidiaceae</taxon>
        <taxon>Actinidia</taxon>
    </lineage>
</organism>
<dbReference type="OrthoDB" id="6077919at2759"/>
<evidence type="ECO:0000313" key="5">
    <source>
        <dbReference type="Proteomes" id="UP000241394"/>
    </source>
</evidence>
<dbReference type="AlphaFoldDB" id="A0A2R6S2S9"/>
<dbReference type="PROSITE" id="PS00028">
    <property type="entry name" value="ZINC_FINGER_C2H2_1"/>
    <property type="match status" value="1"/>
</dbReference>
<dbReference type="PROSITE" id="PS50157">
    <property type="entry name" value="ZINC_FINGER_C2H2_2"/>
    <property type="match status" value="1"/>
</dbReference>
<dbReference type="SMART" id="SM00355">
    <property type="entry name" value="ZnF_C2H2"/>
    <property type="match status" value="1"/>
</dbReference>
<dbReference type="EMBL" id="NKQK01000001">
    <property type="protein sequence ID" value="PSS36586.1"/>
    <property type="molecule type" value="Genomic_DNA"/>
</dbReference>
<name>A0A2R6S2S9_ACTCC</name>
<feature type="region of interest" description="Disordered" evidence="2">
    <location>
        <begin position="1"/>
        <end position="71"/>
    </location>
</feature>
<protein>
    <submittedName>
        <fullName evidence="4">Zinc finger protein</fullName>
    </submittedName>
</protein>
<dbReference type="Gramene" id="PSS36586">
    <property type="protein sequence ID" value="PSS36586"/>
    <property type="gene ID" value="CEY00_Acc01104"/>
</dbReference>
<feature type="domain" description="C2H2-type" evidence="3">
    <location>
        <begin position="79"/>
        <end position="101"/>
    </location>
</feature>
<accession>A0A2R6S2S9</accession>